<evidence type="ECO:0000313" key="2">
    <source>
        <dbReference type="EMBL" id="QJA82920.1"/>
    </source>
</evidence>
<name>A0A6M3KMF8_9ZZZZ</name>
<protein>
    <submittedName>
        <fullName evidence="2">Putative queuosine tRNA-ribosyltransferase</fullName>
    </submittedName>
</protein>
<sequence length="285" mass="33325">MSFRLILDSGAYSAWTSKSKISLNDYTQFCLANQSQFDYIVNLDVIPAEFGQVGIPEKERERSAKEGWINFLKMIDAGIPQNKIIPVFHQEENFRWLKKMMLKSKYIGISPANDRNTPQKIEWLDECMKYVCNEYGMPIVKFHGFGITSVKILRRYPFYSADSSTWVKFSRYGTILIPKTNKNQWRYDKNPIPIQVTKRASSRKEDNWKHFDSIPKEAQDVVVKYVTEKGFEMGESKFDDKKEIAIRSGVRNSHRIRDLINLQFFIDLEKNLPKWPSRYEGGGGF</sequence>
<gene>
    <name evidence="2" type="ORF">MM415A00352_0022</name>
    <name evidence="1" type="ORF">MM415B00971_0006</name>
</gene>
<accession>A0A6M3KMF8</accession>
<dbReference type="AlphaFoldDB" id="A0A6M3KMF8"/>
<dbReference type="EMBL" id="MT142499">
    <property type="protein sequence ID" value="QJA82920.1"/>
    <property type="molecule type" value="Genomic_DNA"/>
</dbReference>
<keyword evidence="2" id="KW-0808">Transferase</keyword>
<organism evidence="2">
    <name type="scientific">viral metagenome</name>
    <dbReference type="NCBI Taxonomy" id="1070528"/>
    <lineage>
        <taxon>unclassified sequences</taxon>
        <taxon>metagenomes</taxon>
        <taxon>organismal metagenomes</taxon>
    </lineage>
</organism>
<proteinExistence type="predicted"/>
<dbReference type="EMBL" id="MT141435">
    <property type="protein sequence ID" value="QJA61247.1"/>
    <property type="molecule type" value="Genomic_DNA"/>
</dbReference>
<dbReference type="GO" id="GO:0016740">
    <property type="term" value="F:transferase activity"/>
    <property type="evidence" value="ECO:0007669"/>
    <property type="project" value="UniProtKB-KW"/>
</dbReference>
<evidence type="ECO:0000313" key="1">
    <source>
        <dbReference type="EMBL" id="QJA61247.1"/>
    </source>
</evidence>
<reference evidence="2" key="1">
    <citation type="submission" date="2020-03" db="EMBL/GenBank/DDBJ databases">
        <title>The deep terrestrial virosphere.</title>
        <authorList>
            <person name="Holmfeldt K."/>
            <person name="Nilsson E."/>
            <person name="Simone D."/>
            <person name="Lopez-Fernandez M."/>
            <person name="Wu X."/>
            <person name="de Brujin I."/>
            <person name="Lundin D."/>
            <person name="Andersson A."/>
            <person name="Bertilsson S."/>
            <person name="Dopson M."/>
        </authorList>
    </citation>
    <scope>NUCLEOTIDE SEQUENCE</scope>
    <source>
        <strain evidence="2">MM415A00352</strain>
        <strain evidence="1">MM415B00971</strain>
    </source>
</reference>